<dbReference type="PANTHER" id="PTHR40050:SF1">
    <property type="entry name" value="INNER SPORE COAT PROTEIN H"/>
    <property type="match status" value="1"/>
</dbReference>
<organism evidence="2">
    <name type="scientific">Lichtheimia ramosa</name>
    <dbReference type="NCBI Taxonomy" id="688394"/>
    <lineage>
        <taxon>Eukaryota</taxon>
        <taxon>Fungi</taxon>
        <taxon>Fungi incertae sedis</taxon>
        <taxon>Mucoromycota</taxon>
        <taxon>Mucoromycotina</taxon>
        <taxon>Mucoromycetes</taxon>
        <taxon>Mucorales</taxon>
        <taxon>Lichtheimiaceae</taxon>
        <taxon>Lichtheimia</taxon>
    </lineage>
</organism>
<evidence type="ECO:0000256" key="1">
    <source>
        <dbReference type="SAM" id="SignalP"/>
    </source>
</evidence>
<dbReference type="PANTHER" id="PTHR40050">
    <property type="entry name" value="INNER SPORE COAT PROTEIN H"/>
    <property type="match status" value="1"/>
</dbReference>
<dbReference type="OrthoDB" id="10267127at2759"/>
<keyword evidence="1" id="KW-0732">Signal</keyword>
<gene>
    <name evidence="2" type="ORF">LRAMOSA06256</name>
</gene>
<dbReference type="EMBL" id="LK023385">
    <property type="protein sequence ID" value="CDS14085.1"/>
    <property type="molecule type" value="Genomic_DNA"/>
</dbReference>
<feature type="chain" id="PRO_5001726816" evidence="1">
    <location>
        <begin position="26"/>
        <end position="589"/>
    </location>
</feature>
<protein>
    <submittedName>
        <fullName evidence="2">Uncharacterized protein</fullName>
    </submittedName>
</protein>
<proteinExistence type="predicted"/>
<feature type="signal peptide" evidence="1">
    <location>
        <begin position="1"/>
        <end position="25"/>
    </location>
</feature>
<sequence length="589" mass="66680">MPLLSWSTKLLTLLLTTTAIQAAWAQEDQQHKTKYGVLSLVPQPVSMAVVVDDKVYPLHQSNLTSLLYTGDAPAPSQGYYFAKTSDGQHVTEREPFTRNLDGRPGDDIYYEVYNRSVNAHPMKDMPQYLEPLESIHRIDSDLHRYNEIATVHFTTANQSAIDYMHTNVTADFQVVCNMTYIRGDEIQTFDGVELELAGRSSRLTPKLSYNIKIPKGQKLYDYRRLKLRSLFSDPSYVRESMAYRIIESTGLAASKFSYIRVFINNEAAGLFGIIENYKNPWAKNEFANGDDDYPGYSRGNLYQGHLGEPPKTFSDLSYLGDNVTAYDAGQYKIKEDPSEGKPDYAPLMNLTRFIAHAPTNTSNAVEEWNKHFDMESVLRSMALEVLVGYSDGYLTLADNYYVYQMGVNSTRFLFIPSDLDMTFGSTLVKMSDMLSGDYNRFPGLHDRPLTTQFLRVPEFKDRFEELLKNLATDLVTPKVLDPVIDDTVNMIRPDVEWDLTLPRLSKFNFSNAEDAMGDLMDMSSDQASQFNMPSTVDNATVTELFTGATSNVTFDQAISGHLGLLSLASIKEFIANQSSATQEYYHRRQ</sequence>
<reference evidence="2" key="1">
    <citation type="journal article" date="2014" name="Genome Announc.">
        <title>De novo whole-genome sequence and genome annotation of Lichtheimia ramosa.</title>
        <authorList>
            <person name="Linde J."/>
            <person name="Schwartze V."/>
            <person name="Binder U."/>
            <person name="Lass-Florl C."/>
            <person name="Voigt K."/>
            <person name="Horn F."/>
        </authorList>
    </citation>
    <scope>NUCLEOTIDE SEQUENCE</scope>
    <source>
        <strain evidence="2">JMRC FSU:6197</strain>
    </source>
</reference>
<dbReference type="AlphaFoldDB" id="A0A077X3D4"/>
<accession>A0A077X3D4</accession>
<name>A0A077X3D4_9FUNG</name>
<dbReference type="InterPro" id="IPR014867">
    <property type="entry name" value="Spore_coat_CotH_CotH2/3/7"/>
</dbReference>
<dbReference type="Pfam" id="PF08757">
    <property type="entry name" value="CotH"/>
    <property type="match status" value="1"/>
</dbReference>
<evidence type="ECO:0000313" key="2">
    <source>
        <dbReference type="EMBL" id="CDS14085.1"/>
    </source>
</evidence>